<reference evidence="2" key="1">
    <citation type="submission" date="2016-11" db="UniProtKB">
        <authorList>
            <consortium name="WormBaseParasite"/>
        </authorList>
    </citation>
    <scope>IDENTIFICATION</scope>
</reference>
<dbReference type="AlphaFoldDB" id="A0A1I7UAB9"/>
<organism evidence="1 2">
    <name type="scientific">Caenorhabditis tropicalis</name>
    <dbReference type="NCBI Taxonomy" id="1561998"/>
    <lineage>
        <taxon>Eukaryota</taxon>
        <taxon>Metazoa</taxon>
        <taxon>Ecdysozoa</taxon>
        <taxon>Nematoda</taxon>
        <taxon>Chromadorea</taxon>
        <taxon>Rhabditida</taxon>
        <taxon>Rhabditina</taxon>
        <taxon>Rhabditomorpha</taxon>
        <taxon>Rhabditoidea</taxon>
        <taxon>Rhabditidae</taxon>
        <taxon>Peloderinae</taxon>
        <taxon>Caenorhabditis</taxon>
    </lineage>
</organism>
<evidence type="ECO:0000313" key="1">
    <source>
        <dbReference type="Proteomes" id="UP000095282"/>
    </source>
</evidence>
<name>A0A1I7UAB9_9PELO</name>
<dbReference type="Proteomes" id="UP000095282">
    <property type="component" value="Unplaced"/>
</dbReference>
<sequence>MAMIVRRYDIPISYRWYEIVIEVEKESGRRKIFLDSALKVEDQVWQLVAHILDIEGTKILIKDFNDTFGYTVMVGEKTLDQHIHDHSKEYSTWEVTLPGGAKTKVIANKDPNAKTVFFRGKRVPGIEKIRWLAAFWKFEWKYNEVEFKIEFVIERTWTETLVMNKKIVDHFQPRQG</sequence>
<dbReference type="GO" id="GO:0043066">
    <property type="term" value="P:negative regulation of apoptotic process"/>
    <property type="evidence" value="ECO:0007669"/>
    <property type="project" value="InterPro"/>
</dbReference>
<proteinExistence type="predicted"/>
<evidence type="ECO:0000313" key="2">
    <source>
        <dbReference type="WBParaSite" id="Csp11.Scaffold629.g16469.t1"/>
    </source>
</evidence>
<dbReference type="Pfam" id="PF06905">
    <property type="entry name" value="FAIM1"/>
    <property type="match status" value="1"/>
</dbReference>
<dbReference type="WBParaSite" id="Csp11.Scaffold629.g16469.t1">
    <property type="protein sequence ID" value="Csp11.Scaffold629.g16469.t1"/>
    <property type="gene ID" value="Csp11.Scaffold629.g16469"/>
</dbReference>
<keyword evidence="1" id="KW-1185">Reference proteome</keyword>
<protein>
    <submittedName>
        <fullName evidence="2">SRPBCC family protein</fullName>
    </submittedName>
</protein>
<accession>A0A1I7UAB9</accession>
<dbReference type="InterPro" id="IPR010695">
    <property type="entry name" value="FAIM1"/>
</dbReference>